<feature type="compositionally biased region" description="Polar residues" evidence="1">
    <location>
        <begin position="761"/>
        <end position="776"/>
    </location>
</feature>
<accession>A0A3S4BFR7</accession>
<dbReference type="PANTHER" id="PTHR13361">
    <property type="entry name" value="WW DOMAIN-BINDING PROTEIN 11"/>
    <property type="match status" value="1"/>
</dbReference>
<proteinExistence type="predicted"/>
<organism evidence="3 4">
    <name type="scientific">Thermothielavioides terrestris</name>
    <dbReference type="NCBI Taxonomy" id="2587410"/>
    <lineage>
        <taxon>Eukaryota</taxon>
        <taxon>Fungi</taxon>
        <taxon>Dikarya</taxon>
        <taxon>Ascomycota</taxon>
        <taxon>Pezizomycotina</taxon>
        <taxon>Sordariomycetes</taxon>
        <taxon>Sordariomycetidae</taxon>
        <taxon>Sordariales</taxon>
        <taxon>Chaetomiaceae</taxon>
        <taxon>Thermothielavioides</taxon>
    </lineage>
</organism>
<feature type="region of interest" description="Disordered" evidence="1">
    <location>
        <begin position="1"/>
        <end position="81"/>
    </location>
</feature>
<feature type="region of interest" description="Disordered" evidence="1">
    <location>
        <begin position="1016"/>
        <end position="1091"/>
    </location>
</feature>
<feature type="region of interest" description="Disordered" evidence="1">
    <location>
        <begin position="355"/>
        <end position="374"/>
    </location>
</feature>
<reference evidence="3 4" key="1">
    <citation type="submission" date="2018-04" db="EMBL/GenBank/DDBJ databases">
        <authorList>
            <person name="Huttner S."/>
            <person name="Dainat J."/>
        </authorList>
    </citation>
    <scope>NUCLEOTIDE SEQUENCE [LARGE SCALE GENOMIC DNA]</scope>
</reference>
<dbReference type="Proteomes" id="UP000289323">
    <property type="component" value="Unassembled WGS sequence"/>
</dbReference>
<dbReference type="Pfam" id="PF25422">
    <property type="entry name" value="DUF7892"/>
    <property type="match status" value="1"/>
</dbReference>
<feature type="compositionally biased region" description="Polar residues" evidence="1">
    <location>
        <begin position="977"/>
        <end position="990"/>
    </location>
</feature>
<evidence type="ECO:0000259" key="2">
    <source>
        <dbReference type="Pfam" id="PF25422"/>
    </source>
</evidence>
<dbReference type="AlphaFoldDB" id="A0A3S4BFR7"/>
<dbReference type="GO" id="GO:0005681">
    <property type="term" value="C:spliceosomal complex"/>
    <property type="evidence" value="ECO:0007669"/>
    <property type="project" value="TreeGrafter"/>
</dbReference>
<feature type="compositionally biased region" description="Basic and acidic residues" evidence="1">
    <location>
        <begin position="1070"/>
        <end position="1080"/>
    </location>
</feature>
<dbReference type="InterPro" id="IPR036047">
    <property type="entry name" value="F-box-like_dom_sf"/>
</dbReference>
<feature type="region of interest" description="Disordered" evidence="1">
    <location>
        <begin position="1158"/>
        <end position="1189"/>
    </location>
</feature>
<feature type="compositionally biased region" description="Pro residues" evidence="1">
    <location>
        <begin position="690"/>
        <end position="710"/>
    </location>
</feature>
<dbReference type="CDD" id="cd09917">
    <property type="entry name" value="F-box_SF"/>
    <property type="match status" value="1"/>
</dbReference>
<feature type="region of interest" description="Disordered" evidence="1">
    <location>
        <begin position="761"/>
        <end position="781"/>
    </location>
</feature>
<sequence length="1205" mass="132422">MPADVAVLAAGPEASRMALDDEHTTPDAPLNGSRAASGSSILGTKRKLRDPDAEAGLPGAAGSQTPLKKTRLARDHSAQPWTAAGSSLSLDRSLLPPEIWHHIFTFCPPKSLGKLLAVNKLFNLYLDPASSSPRDVPGSATRGVLEPMEPNAIWQASRRLFWSHMPAPLRSKTELDMWRLACSPRCQECGKLDARERSGRPDPRHPGPGPEGVTAIWTFGSRLCGSCLLKSSIKDIDLLISSSLPSAVIPALPFVFITQDLDAFSATTLEQGQLPPSSPVTKWFSSSDVKALEEEFAQVRDMGQGTVGEWLKGLDGRGSALQHDASKWEKWELSGGTAKMCSQLYPGYARKVPLPQPQKLTTDGSLSPPTLRQSLPLGRHERTAEEIVELKAARRAEIERRALLLDPPLTADVLRHIPSFQAATQIVARFDDDAWERLKPRLLAQRADAEKLRDGELAAKSEPKQDRREQRRLEVTLATTMEARDRIDKAWEEAQAPLRAKIAGFADDVIRDSWGKGKKVTRENCSRFAVDALLQEAYHGPPEGPFTQKLTLENMKWIFDTKIKPHTEPFRKELFYCSGCVGNFKQFGFEGVIQHYAAKHTNALSLGSIVVHWRAEWPARPPFSATARPPKATFNPHARSGYAVNGGAPPFAGYNYPPQQGTMPAPPAAYPPAMGYGYATQTNNDYYQQPPHPPQPYQPSPIVPHFPPQPGYDQQPSYPPPPPTAYPPYQPPVVPYPGATAEPAQIFPPPGGHYNHQYGTYQPGSTGDSYAPSQPSAFPDPYQTKVEDIARNSREVWRALGDIKDLPGSVRVFVTIHHLVKRFRSRFYETPPLTMFIDGLSNNKEMRPVRNVNGLVCKACHLGLGNANTVEQDRKRFSLPQLANHFQSKHVEPAQTTPAPLDWVLDMVLLPDLTVLSHLASSISKAQRALLAAAIPSAFAPQPVSTTAGELPEQQQDLGLPPSAAEGCQSMPATARDASSTSNGNPTSSATKDESSTVSKYMGVDHHSSAQSSLIATPGAMSDNGHSSAGNEKGGHSSRQSRLVHGGVRHDAYSPGRTHHAGFSESPVLRSEERRFRLPDSRANSRSHGTVTAETEYYRQHEDMRMPPRPPIEAYEIVQVIDEHGEYYIRRPVRRHPDARYVYDERRVHRDIVSSAAAEPGYAPVSRSSLPREAVQARPAAGSWPADRGADSAYYEEYDPRFPAA</sequence>
<dbReference type="EMBL" id="OUUZ01000001">
    <property type="protein sequence ID" value="SPQ18919.1"/>
    <property type="molecule type" value="Genomic_DNA"/>
</dbReference>
<feature type="region of interest" description="Disordered" evidence="1">
    <location>
        <begin position="680"/>
        <end position="727"/>
    </location>
</feature>
<feature type="compositionally biased region" description="Polar residues" evidence="1">
    <location>
        <begin position="358"/>
        <end position="373"/>
    </location>
</feature>
<dbReference type="InterPro" id="IPR057214">
    <property type="entry name" value="DUF7892"/>
</dbReference>
<feature type="region of interest" description="Disordered" evidence="1">
    <location>
        <begin position="943"/>
        <end position="999"/>
    </location>
</feature>
<evidence type="ECO:0000313" key="4">
    <source>
        <dbReference type="Proteomes" id="UP000289323"/>
    </source>
</evidence>
<name>A0A3S4BFR7_9PEZI</name>
<dbReference type="SUPFAM" id="SSF81383">
    <property type="entry name" value="F-box domain"/>
    <property type="match status" value="1"/>
</dbReference>
<gene>
    <name evidence="3" type="ORF">TT172_LOCUS1338</name>
</gene>
<evidence type="ECO:0000256" key="1">
    <source>
        <dbReference type="SAM" id="MobiDB-lite"/>
    </source>
</evidence>
<dbReference type="PANTHER" id="PTHR13361:SF1">
    <property type="entry name" value="WW DOMAIN-BINDING PROTEIN 11"/>
    <property type="match status" value="1"/>
</dbReference>
<feature type="compositionally biased region" description="Polar residues" evidence="1">
    <location>
        <begin position="943"/>
        <end position="957"/>
    </location>
</feature>
<feature type="domain" description="DUF7892" evidence="2">
    <location>
        <begin position="780"/>
        <end position="930"/>
    </location>
</feature>
<protein>
    <submittedName>
        <fullName evidence="3">650d1b4a-fcd2-468a-9761-fb579c62b0fd</fullName>
    </submittedName>
</protein>
<feature type="compositionally biased region" description="Polar residues" evidence="1">
    <location>
        <begin position="1082"/>
        <end position="1091"/>
    </location>
</feature>
<evidence type="ECO:0000313" key="3">
    <source>
        <dbReference type="EMBL" id="SPQ18919.1"/>
    </source>
</evidence>
<feature type="compositionally biased region" description="Pro residues" evidence="1">
    <location>
        <begin position="717"/>
        <end position="727"/>
    </location>
</feature>